<reference evidence="2" key="1">
    <citation type="submission" date="2016-10" db="EMBL/GenBank/DDBJ databases">
        <authorList>
            <person name="Varghese N."/>
            <person name="Submissions S."/>
        </authorList>
    </citation>
    <scope>NUCLEOTIDE SEQUENCE [LARGE SCALE GENOMIC DNA]</scope>
    <source>
        <strain evidence="2">DSM 19684</strain>
    </source>
</reference>
<protein>
    <submittedName>
        <fullName evidence="1">Uncharacterized protein</fullName>
    </submittedName>
</protein>
<dbReference type="Proteomes" id="UP000199203">
    <property type="component" value="Unassembled WGS sequence"/>
</dbReference>
<sequence>MIRIIIIFLTFNVWAFGQTSQNKKIGNRIEGNFSGNGQKITATAIKIKNGKGNPVEDGTPDEYQIQFSDEKLRPINTGCCEIKLINEGDLNKDGIDEISIYQAPMNGCTYSMTTYSYINGNWKKMIDTFMIPTGCDGINSDDLQKMIFREKNNIYYLGKDINDENGKLIKKKVRLK</sequence>
<dbReference type="OrthoDB" id="637392at2"/>
<evidence type="ECO:0000313" key="2">
    <source>
        <dbReference type="Proteomes" id="UP000199203"/>
    </source>
</evidence>
<dbReference type="RefSeq" id="WP_089874003.1">
    <property type="nucleotide sequence ID" value="NZ_FNBH01000003.1"/>
</dbReference>
<evidence type="ECO:0000313" key="1">
    <source>
        <dbReference type="EMBL" id="SDG13653.1"/>
    </source>
</evidence>
<keyword evidence="2" id="KW-1185">Reference proteome</keyword>
<proteinExistence type="predicted"/>
<accession>A0A1G7RSF1</accession>
<gene>
    <name evidence="1" type="ORF">SAMN05421825_2764</name>
</gene>
<dbReference type="AlphaFoldDB" id="A0A1G7RSF1"/>
<organism evidence="1 2">
    <name type="scientific">Epilithonimonas hungarica</name>
    <dbReference type="NCBI Taxonomy" id="454006"/>
    <lineage>
        <taxon>Bacteria</taxon>
        <taxon>Pseudomonadati</taxon>
        <taxon>Bacteroidota</taxon>
        <taxon>Flavobacteriia</taxon>
        <taxon>Flavobacteriales</taxon>
        <taxon>Weeksellaceae</taxon>
        <taxon>Chryseobacterium group</taxon>
        <taxon>Epilithonimonas</taxon>
    </lineage>
</organism>
<dbReference type="STRING" id="454006.SAMN05421825_2764"/>
<name>A0A1G7RSF1_9FLAO</name>
<dbReference type="EMBL" id="FNBH01000003">
    <property type="protein sequence ID" value="SDG13653.1"/>
    <property type="molecule type" value="Genomic_DNA"/>
</dbReference>